<feature type="coiled-coil region" evidence="1">
    <location>
        <begin position="184"/>
        <end position="218"/>
    </location>
</feature>
<dbReference type="Proteomes" id="UP000663845">
    <property type="component" value="Unassembled WGS sequence"/>
</dbReference>
<comment type="caution">
    <text evidence="2">The sequence shown here is derived from an EMBL/GenBank/DDBJ whole genome shotgun (WGS) entry which is preliminary data.</text>
</comment>
<reference evidence="2" key="1">
    <citation type="submission" date="2021-02" db="EMBL/GenBank/DDBJ databases">
        <authorList>
            <person name="Nowell W R."/>
        </authorList>
    </citation>
    <scope>NUCLEOTIDE SEQUENCE</scope>
</reference>
<organism evidence="2 3">
    <name type="scientific">Adineta steineri</name>
    <dbReference type="NCBI Taxonomy" id="433720"/>
    <lineage>
        <taxon>Eukaryota</taxon>
        <taxon>Metazoa</taxon>
        <taxon>Spiralia</taxon>
        <taxon>Gnathifera</taxon>
        <taxon>Rotifera</taxon>
        <taxon>Eurotatoria</taxon>
        <taxon>Bdelloidea</taxon>
        <taxon>Adinetida</taxon>
        <taxon>Adinetidae</taxon>
        <taxon>Adineta</taxon>
    </lineage>
</organism>
<evidence type="ECO:0000313" key="2">
    <source>
        <dbReference type="EMBL" id="CAF0893907.1"/>
    </source>
</evidence>
<dbReference type="InterPro" id="IPR052212">
    <property type="entry name" value="PH-like_domain"/>
</dbReference>
<dbReference type="PANTHER" id="PTHR12156:SF5">
    <property type="entry name" value="FI18040P1"/>
    <property type="match status" value="1"/>
</dbReference>
<dbReference type="AlphaFoldDB" id="A0A813Z6D2"/>
<dbReference type="PANTHER" id="PTHR12156">
    <property type="entry name" value="PLECKSTRIN HOMOLOGY-LIKE DOMAIN, FAMILY B, MEMBER 3"/>
    <property type="match status" value="1"/>
</dbReference>
<feature type="coiled-coil region" evidence="1">
    <location>
        <begin position="123"/>
        <end position="157"/>
    </location>
</feature>
<dbReference type="EMBL" id="CAJNOG010000074">
    <property type="protein sequence ID" value="CAF0893907.1"/>
    <property type="molecule type" value="Genomic_DNA"/>
</dbReference>
<feature type="coiled-coil region" evidence="1">
    <location>
        <begin position="13"/>
        <end position="40"/>
    </location>
</feature>
<gene>
    <name evidence="2" type="ORF">JYZ213_LOCUS10175</name>
</gene>
<evidence type="ECO:0000256" key="1">
    <source>
        <dbReference type="SAM" id="Coils"/>
    </source>
</evidence>
<evidence type="ECO:0000313" key="3">
    <source>
        <dbReference type="Proteomes" id="UP000663845"/>
    </source>
</evidence>
<protein>
    <submittedName>
        <fullName evidence="2">Uncharacterized protein</fullName>
    </submittedName>
</protein>
<name>A0A813Z6D2_9BILA</name>
<feature type="non-terminal residue" evidence="2">
    <location>
        <position position="1"/>
    </location>
</feature>
<accession>A0A813Z6D2</accession>
<proteinExistence type="predicted"/>
<keyword evidence="1" id="KW-0175">Coiled coil</keyword>
<sequence length="281" mass="33645">QYESNYRKTLADLTIIKKNIVDIESRLSEAMRELEIERALVEGEHELVFKQILDDSEIDQEKIRHLYNDLQLLTDRIMTEKTSIRNEIDYTQQILFKLEYELRELEEQYRPSDDKILKKKEILAETRRKHEDLEFQLMELETRCETELEQAEEHFQNEQILVAQNSKIRQNTLRDLDHQQNIILHQVIIEKEKLEREKQKLKLLFKQKKFEANELEQKINGLSSIHEKNIYENGHHLQATNGKDVWLNGNTSMYHSTPSSIYNALNYADDISLPKYILIYE</sequence>